<dbReference type="SUPFAM" id="SSF51905">
    <property type="entry name" value="FAD/NAD(P)-binding domain"/>
    <property type="match status" value="1"/>
</dbReference>
<keyword evidence="8" id="KW-1185">Reference proteome</keyword>
<keyword evidence="3" id="KW-0274">FAD</keyword>
<feature type="domain" description="RsdA/BaiN/AoA(So)-like insert" evidence="6">
    <location>
        <begin position="192"/>
        <end position="362"/>
    </location>
</feature>
<evidence type="ECO:0000256" key="2">
    <source>
        <dbReference type="ARBA" id="ARBA00022630"/>
    </source>
</evidence>
<evidence type="ECO:0000313" key="8">
    <source>
        <dbReference type="Proteomes" id="UP001652442"/>
    </source>
</evidence>
<dbReference type="InterPro" id="IPR036188">
    <property type="entry name" value="FAD/NAD-bd_sf"/>
</dbReference>
<evidence type="ECO:0000313" key="7">
    <source>
        <dbReference type="EMBL" id="MCU6761214.1"/>
    </source>
</evidence>
<dbReference type="PRINTS" id="PR00411">
    <property type="entry name" value="PNDRDTASEI"/>
</dbReference>
<organism evidence="7 8">
    <name type="scientific">Brotonthovivens ammoniilytica</name>
    <dbReference type="NCBI Taxonomy" id="2981725"/>
    <lineage>
        <taxon>Bacteria</taxon>
        <taxon>Bacillati</taxon>
        <taxon>Bacillota</taxon>
        <taxon>Clostridia</taxon>
        <taxon>Lachnospirales</taxon>
        <taxon>Lachnospiraceae</taxon>
        <taxon>Brotonthovivens</taxon>
    </lineage>
</organism>
<feature type="domain" description="RsdA/BaiN/AoA(So)-like Rossmann fold-like" evidence="5">
    <location>
        <begin position="8"/>
        <end position="415"/>
    </location>
</feature>
<dbReference type="PANTHER" id="PTHR42887">
    <property type="entry name" value="OS12G0638800 PROTEIN"/>
    <property type="match status" value="1"/>
</dbReference>
<proteinExistence type="predicted"/>
<dbReference type="NCBIfam" id="TIGR00275">
    <property type="entry name" value="aminoacetone oxidase family FAD-binding enzyme"/>
    <property type="match status" value="1"/>
</dbReference>
<evidence type="ECO:0000259" key="6">
    <source>
        <dbReference type="Pfam" id="PF22780"/>
    </source>
</evidence>
<comment type="cofactor">
    <cofactor evidence="1">
        <name>FAD</name>
        <dbReference type="ChEBI" id="CHEBI:57692"/>
    </cofactor>
</comment>
<dbReference type="InterPro" id="IPR004792">
    <property type="entry name" value="BaiN-like"/>
</dbReference>
<evidence type="ECO:0000256" key="1">
    <source>
        <dbReference type="ARBA" id="ARBA00001974"/>
    </source>
</evidence>
<evidence type="ECO:0000259" key="5">
    <source>
        <dbReference type="Pfam" id="PF03486"/>
    </source>
</evidence>
<reference evidence="7 8" key="1">
    <citation type="journal article" date="2021" name="ISME Commun">
        <title>Automated analysis of genomic sequences facilitates high-throughput and comprehensive description of bacteria.</title>
        <authorList>
            <person name="Hitch T.C.A."/>
        </authorList>
    </citation>
    <scope>NUCLEOTIDE SEQUENCE [LARGE SCALE GENOMIC DNA]</scope>
    <source>
        <strain evidence="7 8">Sanger_109</strain>
    </source>
</reference>
<gene>
    <name evidence="7" type="ORF">OCV88_02535</name>
</gene>
<dbReference type="InterPro" id="IPR055178">
    <property type="entry name" value="RsdA/BaiN/AoA(So)-like_dom"/>
</dbReference>
<sequence length="460" mass="50203">MMSTLRMDVIVVGGGASGMMAAIAAAKEGCRVCILEHKEMPGKKILATGNGRCNFTNKVQGCECYRGTTPAFVLPALKQFGASDTAAFFLSLGVLPQEKNGYYYPRTMQASAIRNALLEELSVLGVDIHCDIGIRSITKKNGIFYFETKTGIYSSKICILAAGGKASPKSGSDGSGYIYAKGFGHTCTTVLPGLVPLLSGERWLKQTAGVRAWAGVTLLARGEQIVSDIGEVQFTDYGISGIPVFQISRYAAKALDEQKDVSVSVDFLPEIEAGELFRLLNKRMNEGGRRKEAGKSLKEEWAGDDQKRKRVFVKKILSGLVNEKIADVLADTVPLEPDVLCRKIKETKISISGTKSFHQAQVTAGGICTHEICEYTMESKLVKGLYFAGEIIDIDGKCGGYNLQWAWSSGYCAGRHGAQWVKALEIKKKRKTMEKTKNHETDDTYRAAETAPQSCKRGYY</sequence>
<dbReference type="Proteomes" id="UP001652442">
    <property type="component" value="Unassembled WGS sequence"/>
</dbReference>
<dbReference type="Pfam" id="PF03486">
    <property type="entry name" value="HI0933_like"/>
    <property type="match status" value="1"/>
</dbReference>
<dbReference type="EMBL" id="JAOQJQ010000001">
    <property type="protein sequence ID" value="MCU6761214.1"/>
    <property type="molecule type" value="Genomic_DNA"/>
</dbReference>
<comment type="caution">
    <text evidence="7">The sequence shown here is derived from an EMBL/GenBank/DDBJ whole genome shotgun (WGS) entry which is preliminary data.</text>
</comment>
<evidence type="ECO:0000256" key="4">
    <source>
        <dbReference type="SAM" id="MobiDB-lite"/>
    </source>
</evidence>
<dbReference type="SUPFAM" id="SSF160996">
    <property type="entry name" value="HI0933 insert domain-like"/>
    <property type="match status" value="1"/>
</dbReference>
<dbReference type="InterPro" id="IPR057661">
    <property type="entry name" value="RsdA/BaiN/AoA(So)_Rossmann"/>
</dbReference>
<protein>
    <submittedName>
        <fullName evidence="7">NAD(P)/FAD-dependent oxidoreductase</fullName>
    </submittedName>
</protein>
<feature type="compositionally biased region" description="Basic and acidic residues" evidence="4">
    <location>
        <begin position="433"/>
        <end position="446"/>
    </location>
</feature>
<accession>A0ABT2TG91</accession>
<dbReference type="PANTHER" id="PTHR42887:SF2">
    <property type="entry name" value="OS12G0638800 PROTEIN"/>
    <property type="match status" value="1"/>
</dbReference>
<dbReference type="Gene3D" id="3.50.50.60">
    <property type="entry name" value="FAD/NAD(P)-binding domain"/>
    <property type="match status" value="1"/>
</dbReference>
<feature type="region of interest" description="Disordered" evidence="4">
    <location>
        <begin position="432"/>
        <end position="460"/>
    </location>
</feature>
<dbReference type="Gene3D" id="1.10.8.260">
    <property type="entry name" value="HI0933 insert domain-like"/>
    <property type="match status" value="1"/>
</dbReference>
<dbReference type="Pfam" id="PF22780">
    <property type="entry name" value="HI0933_like_1st"/>
    <property type="match status" value="1"/>
</dbReference>
<evidence type="ECO:0000256" key="3">
    <source>
        <dbReference type="ARBA" id="ARBA00022827"/>
    </source>
</evidence>
<dbReference type="InterPro" id="IPR023166">
    <property type="entry name" value="BaiN-like_dom_sf"/>
</dbReference>
<dbReference type="Gene3D" id="2.40.30.10">
    <property type="entry name" value="Translation factors"/>
    <property type="match status" value="1"/>
</dbReference>
<dbReference type="RefSeq" id="WP_262590607.1">
    <property type="nucleotide sequence ID" value="NZ_JAOQJQ010000001.1"/>
</dbReference>
<keyword evidence="2" id="KW-0285">Flavoprotein</keyword>
<name>A0ABT2TG91_9FIRM</name>